<feature type="transmembrane region" description="Helical" evidence="1">
    <location>
        <begin position="364"/>
        <end position="383"/>
    </location>
</feature>
<dbReference type="EMBL" id="ML119741">
    <property type="protein sequence ID" value="RPA76596.1"/>
    <property type="molecule type" value="Genomic_DNA"/>
</dbReference>
<keyword evidence="1" id="KW-1133">Transmembrane helix</keyword>
<protein>
    <submittedName>
        <fullName evidence="2">Uncharacterized protein</fullName>
    </submittedName>
</protein>
<gene>
    <name evidence="2" type="ORF">BJ508DRAFT_417514</name>
</gene>
<proteinExistence type="predicted"/>
<feature type="transmembrane region" description="Helical" evidence="1">
    <location>
        <begin position="234"/>
        <end position="256"/>
    </location>
</feature>
<evidence type="ECO:0000256" key="1">
    <source>
        <dbReference type="SAM" id="Phobius"/>
    </source>
</evidence>
<feature type="transmembrane region" description="Helical" evidence="1">
    <location>
        <begin position="268"/>
        <end position="289"/>
    </location>
</feature>
<dbReference type="Proteomes" id="UP000275078">
    <property type="component" value="Unassembled WGS sequence"/>
</dbReference>
<organism evidence="2 3">
    <name type="scientific">Ascobolus immersus RN42</name>
    <dbReference type="NCBI Taxonomy" id="1160509"/>
    <lineage>
        <taxon>Eukaryota</taxon>
        <taxon>Fungi</taxon>
        <taxon>Dikarya</taxon>
        <taxon>Ascomycota</taxon>
        <taxon>Pezizomycotina</taxon>
        <taxon>Pezizomycetes</taxon>
        <taxon>Pezizales</taxon>
        <taxon>Ascobolaceae</taxon>
        <taxon>Ascobolus</taxon>
    </lineage>
</organism>
<evidence type="ECO:0000313" key="3">
    <source>
        <dbReference type="Proteomes" id="UP000275078"/>
    </source>
</evidence>
<keyword evidence="3" id="KW-1185">Reference proteome</keyword>
<name>A0A3N4HU69_ASCIM</name>
<keyword evidence="1" id="KW-0812">Transmembrane</keyword>
<dbReference type="OrthoDB" id="3032844at2759"/>
<reference evidence="2 3" key="1">
    <citation type="journal article" date="2018" name="Nat. Ecol. Evol.">
        <title>Pezizomycetes genomes reveal the molecular basis of ectomycorrhizal truffle lifestyle.</title>
        <authorList>
            <person name="Murat C."/>
            <person name="Payen T."/>
            <person name="Noel B."/>
            <person name="Kuo A."/>
            <person name="Morin E."/>
            <person name="Chen J."/>
            <person name="Kohler A."/>
            <person name="Krizsan K."/>
            <person name="Balestrini R."/>
            <person name="Da Silva C."/>
            <person name="Montanini B."/>
            <person name="Hainaut M."/>
            <person name="Levati E."/>
            <person name="Barry K.W."/>
            <person name="Belfiori B."/>
            <person name="Cichocki N."/>
            <person name="Clum A."/>
            <person name="Dockter R.B."/>
            <person name="Fauchery L."/>
            <person name="Guy J."/>
            <person name="Iotti M."/>
            <person name="Le Tacon F."/>
            <person name="Lindquist E.A."/>
            <person name="Lipzen A."/>
            <person name="Malagnac F."/>
            <person name="Mello A."/>
            <person name="Molinier V."/>
            <person name="Miyauchi S."/>
            <person name="Poulain J."/>
            <person name="Riccioni C."/>
            <person name="Rubini A."/>
            <person name="Sitrit Y."/>
            <person name="Splivallo R."/>
            <person name="Traeger S."/>
            <person name="Wang M."/>
            <person name="Zifcakova L."/>
            <person name="Wipf D."/>
            <person name="Zambonelli A."/>
            <person name="Paolocci F."/>
            <person name="Nowrousian M."/>
            <person name="Ottonello S."/>
            <person name="Baldrian P."/>
            <person name="Spatafora J.W."/>
            <person name="Henrissat B."/>
            <person name="Nagy L.G."/>
            <person name="Aury J.M."/>
            <person name="Wincker P."/>
            <person name="Grigoriev I.V."/>
            <person name="Bonfante P."/>
            <person name="Martin F.M."/>
        </authorList>
    </citation>
    <scope>NUCLEOTIDE SEQUENCE [LARGE SCALE GENOMIC DNA]</scope>
    <source>
        <strain evidence="2 3">RN42</strain>
    </source>
</reference>
<sequence length="715" mass="80268">MNAIIPTGFHWSWPPRYKAVLIVLYFSIKYSSFRPFATALPAIIFPRADTNATDAATDDRSGTFQVLADGTQDLAALVGVFATDSVERYAVDYTHGYLSVAVSTCSLLGVLGYVRALFKLAIGPKACENSSFPTAPIRPIFGVAESDRLSMEELFIVQYVRRTKHDWGFKYERIKAVYHTSESFLLARYLPHDEVASATPHCFDSTTYFINNHRDRERLGLPYRATRPKDDMAIMLPVWLATSACSAATSFPVLLVKGTGGFQWTRLMASYGLFASLVLSHGVWSHVFLSEQIPSDYDSSEDWLAILRPASKHRIQLAFCNLRPVYGHLLMALRCISFLCIAGICLGYICQYIVLRQSSTSESVAWLAIHSGLAIFRLLVWVVDPDFDSFMDAHTTQTDIAMVFLQSKTKDHYRRHKKHVAHMRSSSRRPRQWAFNLFSGEWEHSTPQTTPEKTEVGREIQADYIALLFYSIQPFQHTYTRHSSNVTWGFQVSKELASIDFDTEFGRLRELVENLQDASLFQALLASPPFGLLHIYTRIEQLTAQTDNVHLDVGISVLARFIAYQKDDRSLAAEPIQQYSMTMCSVGGVERLIPVARIVLPESDRIQIRLGSDFTREHSFYEVLIKFRHLPGKALHLGSAGTPFPPGLFNASVPTTTEADALSGFEERRQAFLRLLPSSAEASKPPTTTVPAVASGRKLHIHSGLEPTGYRHLGS</sequence>
<evidence type="ECO:0000313" key="2">
    <source>
        <dbReference type="EMBL" id="RPA76596.1"/>
    </source>
</evidence>
<feature type="transmembrane region" description="Helical" evidence="1">
    <location>
        <begin position="331"/>
        <end position="355"/>
    </location>
</feature>
<keyword evidence="1" id="KW-0472">Membrane</keyword>
<dbReference type="AlphaFoldDB" id="A0A3N4HU69"/>
<accession>A0A3N4HU69</accession>